<comment type="caution">
    <text evidence="8">Lacks conserved residue(s) required for the propagation of feature annotation.</text>
</comment>
<dbReference type="InterPro" id="IPR002716">
    <property type="entry name" value="PIN_dom"/>
</dbReference>
<dbReference type="Proteomes" id="UP000648801">
    <property type="component" value="Unassembled WGS sequence"/>
</dbReference>
<dbReference type="RefSeq" id="WP_188758072.1">
    <property type="nucleotide sequence ID" value="NZ_BMJB01000001.1"/>
</dbReference>
<dbReference type="Gene3D" id="3.40.50.1010">
    <property type="entry name" value="5'-nuclease"/>
    <property type="match status" value="1"/>
</dbReference>
<evidence type="ECO:0000256" key="8">
    <source>
        <dbReference type="HAMAP-Rule" id="MF_00265"/>
    </source>
</evidence>
<comment type="similarity">
    <text evidence="7 8">Belongs to the PINc/VapC protein family.</text>
</comment>
<evidence type="ECO:0000256" key="3">
    <source>
        <dbReference type="ARBA" id="ARBA00022722"/>
    </source>
</evidence>
<dbReference type="Pfam" id="PF01850">
    <property type="entry name" value="PIN"/>
    <property type="match status" value="1"/>
</dbReference>
<comment type="cofactor">
    <cofactor evidence="1 8">
        <name>Mg(2+)</name>
        <dbReference type="ChEBI" id="CHEBI:18420"/>
    </cofactor>
</comment>
<evidence type="ECO:0000256" key="4">
    <source>
        <dbReference type="ARBA" id="ARBA00022723"/>
    </source>
</evidence>
<feature type="domain" description="PIN" evidence="9">
    <location>
        <begin position="7"/>
        <end position="114"/>
    </location>
</feature>
<evidence type="ECO:0000256" key="1">
    <source>
        <dbReference type="ARBA" id="ARBA00001946"/>
    </source>
</evidence>
<dbReference type="AlphaFoldDB" id="A0A916W1A3"/>
<keyword evidence="2 8" id="KW-1277">Toxin-antitoxin system</keyword>
<keyword evidence="8" id="KW-0800">Toxin</keyword>
<evidence type="ECO:0000313" key="11">
    <source>
        <dbReference type="Proteomes" id="UP000648801"/>
    </source>
</evidence>
<dbReference type="SUPFAM" id="SSF88723">
    <property type="entry name" value="PIN domain-like"/>
    <property type="match status" value="1"/>
</dbReference>
<keyword evidence="6 8" id="KW-0460">Magnesium</keyword>
<dbReference type="InterPro" id="IPR029060">
    <property type="entry name" value="PIN-like_dom_sf"/>
</dbReference>
<dbReference type="GO" id="GO:0016787">
    <property type="term" value="F:hydrolase activity"/>
    <property type="evidence" value="ECO:0007669"/>
    <property type="project" value="UniProtKB-KW"/>
</dbReference>
<reference evidence="10" key="1">
    <citation type="journal article" date="2014" name="Int. J. Syst. Evol. Microbiol.">
        <title>Complete genome sequence of Corynebacterium casei LMG S-19264T (=DSM 44701T), isolated from a smear-ripened cheese.</title>
        <authorList>
            <consortium name="US DOE Joint Genome Institute (JGI-PGF)"/>
            <person name="Walter F."/>
            <person name="Albersmeier A."/>
            <person name="Kalinowski J."/>
            <person name="Ruckert C."/>
        </authorList>
    </citation>
    <scope>NUCLEOTIDE SEQUENCE</scope>
    <source>
        <strain evidence="10">CGMCC 1.15447</strain>
    </source>
</reference>
<sequence>MIVLLASTVLIDVLRARANRRAQLAELVEGGHTLATTALNIGEVYAGMRPGEEAKTEAFLSGLECYPITAAIARRAGSLKGKWAQKGRTLTLADMLVAATALEHDLTLMTDNRKDFPVAGLHLLP</sequence>
<keyword evidence="11" id="KW-1185">Reference proteome</keyword>
<name>A0A916W1A3_9BACT</name>
<protein>
    <recommendedName>
        <fullName evidence="8">Ribonuclease VapC</fullName>
        <shortName evidence="8">RNase VapC</shortName>
        <ecNumber evidence="8">3.1.-.-</ecNumber>
    </recommendedName>
    <alternativeName>
        <fullName evidence="8">Toxin VapC</fullName>
    </alternativeName>
</protein>
<proteinExistence type="inferred from homology"/>
<accession>A0A916W1A3</accession>
<evidence type="ECO:0000256" key="2">
    <source>
        <dbReference type="ARBA" id="ARBA00022649"/>
    </source>
</evidence>
<dbReference type="EMBL" id="BMJB01000001">
    <property type="protein sequence ID" value="GGA59570.1"/>
    <property type="molecule type" value="Genomic_DNA"/>
</dbReference>
<evidence type="ECO:0000256" key="7">
    <source>
        <dbReference type="ARBA" id="ARBA00038093"/>
    </source>
</evidence>
<dbReference type="CDD" id="cd18741">
    <property type="entry name" value="PIN_VapC4-5_FitB-like"/>
    <property type="match status" value="1"/>
</dbReference>
<dbReference type="InterPro" id="IPR022907">
    <property type="entry name" value="VapC_family"/>
</dbReference>
<dbReference type="PANTHER" id="PTHR33653">
    <property type="entry name" value="RIBONUCLEASE VAPC2"/>
    <property type="match status" value="1"/>
</dbReference>
<evidence type="ECO:0000259" key="9">
    <source>
        <dbReference type="Pfam" id="PF01850"/>
    </source>
</evidence>
<evidence type="ECO:0000256" key="6">
    <source>
        <dbReference type="ARBA" id="ARBA00022842"/>
    </source>
</evidence>
<dbReference type="PANTHER" id="PTHR33653:SF1">
    <property type="entry name" value="RIBONUCLEASE VAPC2"/>
    <property type="match status" value="1"/>
</dbReference>
<comment type="caution">
    <text evidence="10">The sequence shown here is derived from an EMBL/GenBank/DDBJ whole genome shotgun (WGS) entry which is preliminary data.</text>
</comment>
<dbReference type="HAMAP" id="MF_00265">
    <property type="entry name" value="VapC_Nob1"/>
    <property type="match status" value="1"/>
</dbReference>
<gene>
    <name evidence="8" type="primary">vapC</name>
    <name evidence="10" type="ORF">GCM10011507_08790</name>
</gene>
<evidence type="ECO:0000256" key="5">
    <source>
        <dbReference type="ARBA" id="ARBA00022801"/>
    </source>
</evidence>
<keyword evidence="3 8" id="KW-0540">Nuclease</keyword>
<dbReference type="GO" id="GO:0004540">
    <property type="term" value="F:RNA nuclease activity"/>
    <property type="evidence" value="ECO:0007669"/>
    <property type="project" value="InterPro"/>
</dbReference>
<dbReference type="GO" id="GO:0090729">
    <property type="term" value="F:toxin activity"/>
    <property type="evidence" value="ECO:0007669"/>
    <property type="project" value="UniProtKB-KW"/>
</dbReference>
<keyword evidence="4 8" id="KW-0479">Metal-binding</keyword>
<feature type="binding site" evidence="8">
    <location>
        <position position="94"/>
    </location>
    <ligand>
        <name>Mg(2+)</name>
        <dbReference type="ChEBI" id="CHEBI:18420"/>
    </ligand>
</feature>
<dbReference type="InterPro" id="IPR050556">
    <property type="entry name" value="Type_II_TA_system_RNase"/>
</dbReference>
<dbReference type="EC" id="3.1.-.-" evidence="8"/>
<comment type="function">
    <text evidence="8">Toxic component of a toxin-antitoxin (TA) system. An RNase.</text>
</comment>
<keyword evidence="5 8" id="KW-0378">Hydrolase</keyword>
<reference evidence="10" key="2">
    <citation type="submission" date="2020-09" db="EMBL/GenBank/DDBJ databases">
        <authorList>
            <person name="Sun Q."/>
            <person name="Zhou Y."/>
        </authorList>
    </citation>
    <scope>NUCLEOTIDE SEQUENCE</scope>
    <source>
        <strain evidence="10">CGMCC 1.15447</strain>
    </source>
</reference>
<dbReference type="GO" id="GO:0000287">
    <property type="term" value="F:magnesium ion binding"/>
    <property type="evidence" value="ECO:0007669"/>
    <property type="project" value="UniProtKB-UniRule"/>
</dbReference>
<evidence type="ECO:0000313" key="10">
    <source>
        <dbReference type="EMBL" id="GGA59570.1"/>
    </source>
</evidence>
<organism evidence="10 11">
    <name type="scientific">Edaphobacter acidisoli</name>
    <dbReference type="NCBI Taxonomy" id="2040573"/>
    <lineage>
        <taxon>Bacteria</taxon>
        <taxon>Pseudomonadati</taxon>
        <taxon>Acidobacteriota</taxon>
        <taxon>Terriglobia</taxon>
        <taxon>Terriglobales</taxon>
        <taxon>Acidobacteriaceae</taxon>
        <taxon>Edaphobacter</taxon>
    </lineage>
</organism>